<name>A0A5N4A3W6_PHOPY</name>
<dbReference type="EMBL" id="VVIM01000010">
    <property type="protein sequence ID" value="KAB0792013.1"/>
    <property type="molecule type" value="Genomic_DNA"/>
</dbReference>
<protein>
    <submittedName>
        <fullName evidence="2">Uncharacterized protein</fullName>
    </submittedName>
</protein>
<organism evidence="2 3">
    <name type="scientific">Photinus pyralis</name>
    <name type="common">Common eastern firefly</name>
    <name type="synonym">Lampyris pyralis</name>
    <dbReference type="NCBI Taxonomy" id="7054"/>
    <lineage>
        <taxon>Eukaryota</taxon>
        <taxon>Metazoa</taxon>
        <taxon>Ecdysozoa</taxon>
        <taxon>Arthropoda</taxon>
        <taxon>Hexapoda</taxon>
        <taxon>Insecta</taxon>
        <taxon>Pterygota</taxon>
        <taxon>Neoptera</taxon>
        <taxon>Endopterygota</taxon>
        <taxon>Coleoptera</taxon>
        <taxon>Polyphaga</taxon>
        <taxon>Elateriformia</taxon>
        <taxon>Elateroidea</taxon>
        <taxon>Lampyridae</taxon>
        <taxon>Lampyrinae</taxon>
        <taxon>Photinus</taxon>
    </lineage>
</organism>
<dbReference type="Proteomes" id="UP000327044">
    <property type="component" value="Unassembled WGS sequence"/>
</dbReference>
<dbReference type="InParanoid" id="A0A5N4A3W6"/>
<feature type="signal peptide" evidence="1">
    <location>
        <begin position="1"/>
        <end position="30"/>
    </location>
</feature>
<feature type="chain" id="PRO_5024444519" evidence="1">
    <location>
        <begin position="31"/>
        <end position="195"/>
    </location>
</feature>
<accession>A0A5N4A3W6</accession>
<sequence>MDYHTFYVTFSGRVIPKMLLLLALFVHVNAFVRQNRYDVIHERMEAEYYDPTLSNLSCINYKYNRTTRAFILAVTFKNDLTERDTFLIMGYKWLSNRYRLDILQFNLTVKNAFRFRYFDLDRLMHSCTTPPAELPLIKGVTYTIRDWVPDSTKFPPGIPEGRWKIAARLVTASGKHILSINWYGAVKYKLRMESK</sequence>
<comment type="caution">
    <text evidence="2">The sequence shown here is derived from an EMBL/GenBank/DDBJ whole genome shotgun (WGS) entry which is preliminary data.</text>
</comment>
<dbReference type="OrthoDB" id="8060832at2759"/>
<reference evidence="2 3" key="1">
    <citation type="journal article" date="2018" name="Elife">
        <title>Firefly genomes illuminate parallel origins of bioluminescence in beetles.</title>
        <authorList>
            <person name="Fallon T.R."/>
            <person name="Lower S.E."/>
            <person name="Chang C.H."/>
            <person name="Bessho-Uehara M."/>
            <person name="Martin G.J."/>
            <person name="Bewick A.J."/>
            <person name="Behringer M."/>
            <person name="Debat H.J."/>
            <person name="Wong I."/>
            <person name="Day J.C."/>
            <person name="Suvorov A."/>
            <person name="Silva C.J."/>
            <person name="Stanger-Hall K.F."/>
            <person name="Hall D.W."/>
            <person name="Schmitz R.J."/>
            <person name="Nelson D.R."/>
            <person name="Lewis S.M."/>
            <person name="Shigenobu S."/>
            <person name="Bybee S.M."/>
            <person name="Larracuente A.M."/>
            <person name="Oba Y."/>
            <person name="Weng J.K."/>
        </authorList>
    </citation>
    <scope>NUCLEOTIDE SEQUENCE [LARGE SCALE GENOMIC DNA]</scope>
    <source>
        <strain evidence="2">1611_PpyrPB1</strain>
        <tissue evidence="2">Whole body</tissue>
    </source>
</reference>
<keyword evidence="1" id="KW-0732">Signal</keyword>
<proteinExistence type="predicted"/>
<gene>
    <name evidence="2" type="ORF">PPYR_13974</name>
</gene>
<keyword evidence="3" id="KW-1185">Reference proteome</keyword>
<evidence type="ECO:0000313" key="2">
    <source>
        <dbReference type="EMBL" id="KAB0792013.1"/>
    </source>
</evidence>
<dbReference type="AlphaFoldDB" id="A0A5N4A3W6"/>
<evidence type="ECO:0000313" key="3">
    <source>
        <dbReference type="Proteomes" id="UP000327044"/>
    </source>
</evidence>
<evidence type="ECO:0000256" key="1">
    <source>
        <dbReference type="SAM" id="SignalP"/>
    </source>
</evidence>